<dbReference type="InterPro" id="IPR003781">
    <property type="entry name" value="CoA-bd"/>
</dbReference>
<evidence type="ECO:0000259" key="1">
    <source>
        <dbReference type="SMART" id="SM00881"/>
    </source>
</evidence>
<dbReference type="PANTHER" id="PTHR33303">
    <property type="entry name" value="CYTOPLASMIC PROTEIN-RELATED"/>
    <property type="match status" value="1"/>
</dbReference>
<dbReference type="Pfam" id="PF13380">
    <property type="entry name" value="CoA_binding_2"/>
    <property type="match status" value="1"/>
</dbReference>
<dbReference type="OrthoDB" id="9804695at2"/>
<dbReference type="SUPFAM" id="SSF51735">
    <property type="entry name" value="NAD(P)-binding Rossmann-fold domains"/>
    <property type="match status" value="1"/>
</dbReference>
<dbReference type="SMART" id="SM00881">
    <property type="entry name" value="CoA_binding"/>
    <property type="match status" value="1"/>
</dbReference>
<accession>A0A161KBC4</accession>
<gene>
    <name evidence="2" type="ORF">CFX0092_B0249</name>
</gene>
<dbReference type="KEGG" id="pbf:CFX0092_B0249"/>
<dbReference type="Gene3D" id="3.40.50.720">
    <property type="entry name" value="NAD(P)-binding Rossmann-like Domain"/>
    <property type="match status" value="1"/>
</dbReference>
<dbReference type="RefSeq" id="WP_095045148.1">
    <property type="nucleotide sequence ID" value="NZ_LN890656.1"/>
</dbReference>
<evidence type="ECO:0000313" key="3">
    <source>
        <dbReference type="Proteomes" id="UP000215027"/>
    </source>
</evidence>
<sequence length="138" mass="14799">MTDPQAETIHHILTTYRTVAVVGFSDRDRRKAAFYAPAYLKGHGYTILPINPRLTTGLNRPAYPTLADAPGPIDVALIYAAGERVGPLVDEAIAAGAKAVWLPIGVVDEAAAARARAAGLLVVMDRCMMVEHKHLDVV</sequence>
<evidence type="ECO:0000313" key="2">
    <source>
        <dbReference type="EMBL" id="CUS05783.1"/>
    </source>
</evidence>
<reference evidence="2" key="1">
    <citation type="submission" date="2016-01" db="EMBL/GenBank/DDBJ databases">
        <authorList>
            <person name="Mcilroy J.S."/>
            <person name="Karst M S."/>
            <person name="Albertsen M."/>
        </authorList>
    </citation>
    <scope>NUCLEOTIDE SEQUENCE</scope>
    <source>
        <strain evidence="2">Cfx-K</strain>
    </source>
</reference>
<dbReference type="PANTHER" id="PTHR33303:SF2">
    <property type="entry name" value="COA-BINDING DOMAIN-CONTAINING PROTEIN"/>
    <property type="match status" value="1"/>
</dbReference>
<proteinExistence type="predicted"/>
<keyword evidence="3" id="KW-1185">Reference proteome</keyword>
<protein>
    <recommendedName>
        <fullName evidence="1">CoA-binding domain-containing protein</fullName>
    </recommendedName>
</protein>
<dbReference type="AlphaFoldDB" id="A0A161KBC4"/>
<dbReference type="Proteomes" id="UP000215027">
    <property type="component" value="Chromosome II"/>
</dbReference>
<dbReference type="InterPro" id="IPR036291">
    <property type="entry name" value="NAD(P)-bd_dom_sf"/>
</dbReference>
<organism evidence="2 3">
    <name type="scientific">Candidatus Promineifilum breve</name>
    <dbReference type="NCBI Taxonomy" id="1806508"/>
    <lineage>
        <taxon>Bacteria</taxon>
        <taxon>Bacillati</taxon>
        <taxon>Chloroflexota</taxon>
        <taxon>Ardenticatenia</taxon>
        <taxon>Candidatus Promineifilales</taxon>
        <taxon>Candidatus Promineifilaceae</taxon>
        <taxon>Candidatus Promineifilum</taxon>
    </lineage>
</organism>
<name>A0A161KBC4_9CHLR</name>
<dbReference type="EMBL" id="LN890656">
    <property type="protein sequence ID" value="CUS05783.1"/>
    <property type="molecule type" value="Genomic_DNA"/>
</dbReference>
<feature type="domain" description="CoA-binding" evidence="1">
    <location>
        <begin position="13"/>
        <end position="106"/>
    </location>
</feature>